<proteinExistence type="predicted"/>
<reference evidence="4" key="1">
    <citation type="journal article" date="2018" name="Nat. Microbiol.">
        <title>Leveraging single-cell genomics to expand the fungal tree of life.</title>
        <authorList>
            <person name="Ahrendt S.R."/>
            <person name="Quandt C.A."/>
            <person name="Ciobanu D."/>
            <person name="Clum A."/>
            <person name="Salamov A."/>
            <person name="Andreopoulos B."/>
            <person name="Cheng J.F."/>
            <person name="Woyke T."/>
            <person name="Pelin A."/>
            <person name="Henrissat B."/>
            <person name="Reynolds N.K."/>
            <person name="Benny G.L."/>
            <person name="Smith M.E."/>
            <person name="James T.Y."/>
            <person name="Grigoriev I.V."/>
        </authorList>
    </citation>
    <scope>NUCLEOTIDE SEQUENCE [LARGE SCALE GENOMIC DNA]</scope>
    <source>
        <strain evidence="4">RSA 468</strain>
    </source>
</reference>
<dbReference type="AlphaFoldDB" id="A0A4P9ZL46"/>
<keyword evidence="4" id="KW-1185">Reference proteome</keyword>
<sequence length="326" mass="36047">MKPTLTSSTLLGLALTHLAAGHPHPINDNHQTDGKIHSNAVEHQPSGQYKGSPSNTIFQRKNQMVTPSLNRAPLEIIHTIMDELETRDLVQMSKTNCYLKSVYDTYPGSEVFVKLANLADIPTGDLQAMYNSDPVIKNLGQSISLVWNGTAQGFYVTQVMMSVSAVLATTGQFGKLRELLDRPNDRSGVWLANTIYSRLLLLEFDDSNSDQDRELIAKFTTDCKYAGALGFKTAERKCGGRAQNDGVSANFLYSITAGGFVYPHRDSSNNPKLAIRVSHSAVINILNGKKRSTNKLPWLDHTILLDQLHLTNFRNSVLPPQPPNQE</sequence>
<gene>
    <name evidence="3" type="ORF">BJ085DRAFT_40248</name>
</gene>
<evidence type="ECO:0000313" key="3">
    <source>
        <dbReference type="EMBL" id="RKP33302.1"/>
    </source>
</evidence>
<name>A0A4P9ZL46_9FUNG</name>
<protein>
    <recommendedName>
        <fullName evidence="2">F-box domain-containing protein</fullName>
    </recommendedName>
</protein>
<feature type="domain" description="F-box" evidence="2">
    <location>
        <begin position="66"/>
        <end position="115"/>
    </location>
</feature>
<evidence type="ECO:0000313" key="4">
    <source>
        <dbReference type="Proteomes" id="UP000268162"/>
    </source>
</evidence>
<feature type="signal peptide" evidence="1">
    <location>
        <begin position="1"/>
        <end position="21"/>
    </location>
</feature>
<keyword evidence="1" id="KW-0732">Signal</keyword>
<organism evidence="3 4">
    <name type="scientific">Dimargaris cristalligena</name>
    <dbReference type="NCBI Taxonomy" id="215637"/>
    <lineage>
        <taxon>Eukaryota</taxon>
        <taxon>Fungi</taxon>
        <taxon>Fungi incertae sedis</taxon>
        <taxon>Zoopagomycota</taxon>
        <taxon>Kickxellomycotina</taxon>
        <taxon>Dimargaritomycetes</taxon>
        <taxon>Dimargaritales</taxon>
        <taxon>Dimargaritaceae</taxon>
        <taxon>Dimargaris</taxon>
    </lineage>
</organism>
<dbReference type="InterPro" id="IPR001810">
    <property type="entry name" value="F-box_dom"/>
</dbReference>
<evidence type="ECO:0000256" key="1">
    <source>
        <dbReference type="SAM" id="SignalP"/>
    </source>
</evidence>
<dbReference type="EMBL" id="ML004065">
    <property type="protein sequence ID" value="RKP33302.1"/>
    <property type="molecule type" value="Genomic_DNA"/>
</dbReference>
<accession>A0A4P9ZL46</accession>
<dbReference type="PROSITE" id="PS50181">
    <property type="entry name" value="FBOX"/>
    <property type="match status" value="1"/>
</dbReference>
<evidence type="ECO:0000259" key="2">
    <source>
        <dbReference type="PROSITE" id="PS50181"/>
    </source>
</evidence>
<dbReference type="Proteomes" id="UP000268162">
    <property type="component" value="Unassembled WGS sequence"/>
</dbReference>
<feature type="chain" id="PRO_5020482469" description="F-box domain-containing protein" evidence="1">
    <location>
        <begin position="22"/>
        <end position="326"/>
    </location>
</feature>